<keyword evidence="7" id="KW-0539">Nucleus</keyword>
<evidence type="ECO:0000256" key="9">
    <source>
        <dbReference type="SAM" id="MobiDB-lite"/>
    </source>
</evidence>
<dbReference type="PROSITE" id="PS50157">
    <property type="entry name" value="ZINC_FINGER_C2H2_2"/>
    <property type="match status" value="4"/>
</dbReference>
<evidence type="ECO:0000256" key="7">
    <source>
        <dbReference type="ARBA" id="ARBA00023242"/>
    </source>
</evidence>
<feature type="compositionally biased region" description="Polar residues" evidence="9">
    <location>
        <begin position="638"/>
        <end position="653"/>
    </location>
</feature>
<feature type="domain" description="C2H2-type" evidence="10">
    <location>
        <begin position="523"/>
        <end position="552"/>
    </location>
</feature>
<dbReference type="GO" id="GO:0080090">
    <property type="term" value="P:regulation of primary metabolic process"/>
    <property type="evidence" value="ECO:0007669"/>
    <property type="project" value="UniProtKB-ARBA"/>
</dbReference>
<dbReference type="PANTHER" id="PTHR24406">
    <property type="entry name" value="TRANSCRIPTIONAL REPRESSOR CTCFL-RELATED"/>
    <property type="match status" value="1"/>
</dbReference>
<evidence type="ECO:0000313" key="12">
    <source>
        <dbReference type="Proteomes" id="UP001295444"/>
    </source>
</evidence>
<evidence type="ECO:0000256" key="4">
    <source>
        <dbReference type="ARBA" id="ARBA00022737"/>
    </source>
</evidence>
<dbReference type="GO" id="GO:0008270">
    <property type="term" value="F:zinc ion binding"/>
    <property type="evidence" value="ECO:0007669"/>
    <property type="project" value="UniProtKB-KW"/>
</dbReference>
<feature type="region of interest" description="Disordered" evidence="9">
    <location>
        <begin position="628"/>
        <end position="668"/>
    </location>
</feature>
<dbReference type="InterPro" id="IPR036236">
    <property type="entry name" value="Znf_C2H2_sf"/>
</dbReference>
<feature type="compositionally biased region" description="Basic and acidic residues" evidence="9">
    <location>
        <begin position="225"/>
        <end position="236"/>
    </location>
</feature>
<dbReference type="EMBL" id="OW240922">
    <property type="protein sequence ID" value="CAH2321394.1"/>
    <property type="molecule type" value="Genomic_DNA"/>
</dbReference>
<reference evidence="11" key="1">
    <citation type="submission" date="2022-03" db="EMBL/GenBank/DDBJ databases">
        <authorList>
            <person name="Alioto T."/>
            <person name="Alioto T."/>
            <person name="Gomez Garrido J."/>
        </authorList>
    </citation>
    <scope>NUCLEOTIDE SEQUENCE</scope>
</reference>
<feature type="region of interest" description="Disordered" evidence="9">
    <location>
        <begin position="363"/>
        <end position="393"/>
    </location>
</feature>
<feature type="domain" description="C2H2-type" evidence="10">
    <location>
        <begin position="611"/>
        <end position="639"/>
    </location>
</feature>
<keyword evidence="5 8" id="KW-0863">Zinc-finger</keyword>
<dbReference type="SUPFAM" id="SSF57667">
    <property type="entry name" value="beta-beta-alpha zinc fingers"/>
    <property type="match status" value="3"/>
</dbReference>
<dbReference type="InterPro" id="IPR050888">
    <property type="entry name" value="ZnF_C2H2-type_TF"/>
</dbReference>
<dbReference type="Pfam" id="PF00096">
    <property type="entry name" value="zf-C2H2"/>
    <property type="match status" value="3"/>
</dbReference>
<evidence type="ECO:0000256" key="5">
    <source>
        <dbReference type="ARBA" id="ARBA00022771"/>
    </source>
</evidence>
<gene>
    <name evidence="11" type="ORF">PECUL_23A002540</name>
</gene>
<dbReference type="AlphaFoldDB" id="A0AAD1TBN1"/>
<feature type="compositionally biased region" description="Polar residues" evidence="9">
    <location>
        <begin position="458"/>
        <end position="467"/>
    </location>
</feature>
<evidence type="ECO:0000256" key="8">
    <source>
        <dbReference type="PROSITE-ProRule" id="PRU00042"/>
    </source>
</evidence>
<protein>
    <submittedName>
        <fullName evidence="11">Zinc finger 692-like</fullName>
    </submittedName>
</protein>
<evidence type="ECO:0000256" key="2">
    <source>
        <dbReference type="ARBA" id="ARBA00006991"/>
    </source>
</evidence>
<feature type="region of interest" description="Disordered" evidence="9">
    <location>
        <begin position="219"/>
        <end position="249"/>
    </location>
</feature>
<evidence type="ECO:0000313" key="11">
    <source>
        <dbReference type="EMBL" id="CAH2321394.1"/>
    </source>
</evidence>
<keyword evidence="4" id="KW-0677">Repeat</keyword>
<evidence type="ECO:0000259" key="10">
    <source>
        <dbReference type="PROSITE" id="PS50157"/>
    </source>
</evidence>
<dbReference type="Proteomes" id="UP001295444">
    <property type="component" value="Chromosome 11"/>
</dbReference>
<evidence type="ECO:0000256" key="3">
    <source>
        <dbReference type="ARBA" id="ARBA00022723"/>
    </source>
</evidence>
<evidence type="ECO:0000256" key="6">
    <source>
        <dbReference type="ARBA" id="ARBA00022833"/>
    </source>
</evidence>
<dbReference type="FunFam" id="3.30.160.60:FF:000183">
    <property type="entry name" value="E3 ubiquitin-protein ligase ZFP91"/>
    <property type="match status" value="1"/>
</dbReference>
<dbReference type="PROSITE" id="PS00028">
    <property type="entry name" value="ZINC_FINGER_C2H2_1"/>
    <property type="match status" value="4"/>
</dbReference>
<name>A0AAD1TBN1_PELCU</name>
<keyword evidence="12" id="KW-1185">Reference proteome</keyword>
<keyword evidence="3" id="KW-0479">Metal-binding</keyword>
<dbReference type="SMART" id="SM00355">
    <property type="entry name" value="ZnF_C2H2"/>
    <property type="match status" value="5"/>
</dbReference>
<accession>A0AAD1TBN1</accession>
<comment type="subcellular location">
    <subcellularLocation>
        <location evidence="1">Nucleus</location>
    </subcellularLocation>
</comment>
<feature type="domain" description="C2H2-type" evidence="10">
    <location>
        <begin position="492"/>
        <end position="522"/>
    </location>
</feature>
<feature type="region of interest" description="Disordered" evidence="9">
    <location>
        <begin position="454"/>
        <end position="477"/>
    </location>
</feature>
<feature type="domain" description="C2H2-type" evidence="10">
    <location>
        <begin position="553"/>
        <end position="580"/>
    </location>
</feature>
<dbReference type="InterPro" id="IPR013087">
    <property type="entry name" value="Znf_C2H2_type"/>
</dbReference>
<comment type="similarity">
    <text evidence="2">Belongs to the krueppel C2H2-type zinc-finger protein family.</text>
</comment>
<dbReference type="GO" id="GO:0060255">
    <property type="term" value="P:regulation of macromolecule metabolic process"/>
    <property type="evidence" value="ECO:0007669"/>
    <property type="project" value="UniProtKB-ARBA"/>
</dbReference>
<dbReference type="Gene3D" id="3.30.160.60">
    <property type="entry name" value="Classic Zinc Finger"/>
    <property type="match status" value="5"/>
</dbReference>
<organism evidence="11 12">
    <name type="scientific">Pelobates cultripes</name>
    <name type="common">Western spadefoot toad</name>
    <dbReference type="NCBI Taxonomy" id="61616"/>
    <lineage>
        <taxon>Eukaryota</taxon>
        <taxon>Metazoa</taxon>
        <taxon>Chordata</taxon>
        <taxon>Craniata</taxon>
        <taxon>Vertebrata</taxon>
        <taxon>Euteleostomi</taxon>
        <taxon>Amphibia</taxon>
        <taxon>Batrachia</taxon>
        <taxon>Anura</taxon>
        <taxon>Pelobatoidea</taxon>
        <taxon>Pelobatidae</taxon>
        <taxon>Pelobates</taxon>
    </lineage>
</organism>
<feature type="compositionally biased region" description="Basic and acidic residues" evidence="9">
    <location>
        <begin position="428"/>
        <end position="441"/>
    </location>
</feature>
<dbReference type="FunFam" id="3.30.160.60:FF:000511">
    <property type="entry name" value="zinc finger protein 692 isoform X2"/>
    <property type="match status" value="1"/>
</dbReference>
<proteinExistence type="inferred from homology"/>
<dbReference type="GO" id="GO:0005634">
    <property type="term" value="C:nucleus"/>
    <property type="evidence" value="ECO:0007669"/>
    <property type="project" value="UniProtKB-SubCell"/>
</dbReference>
<sequence>MKDVTCREKRRLLDARRGKCRVRLGSHLEEWCQLKEHLGFSLHSQLAKFLLDSYRSAASPDRLACNLGRAVPAAISLISASLSSLQNLVLSCHQHGTDCPCPPSLLSYPHVRGVQEAHVVRWGCTAKHHIDWEPQVDSTGEEKKIDRQDKLSDSNKDEVIQLKAVSSQAVNPKSDCMLPSCAELRCERLDMSFDGTKIQPESINSQEREKVIVNRQGKLPLSPDKMTDIVNGKENKSLSGSPVDEMDNTSLTEEQLKSGLCEETPQHSPIDKSWQELNENLLSSESANQDVSKDIGCPDNQYEDVIERPSESSTSVKEAPKRVPINSIKRTLCNLRKGKSQRHRQLPEYSVQVQAEHDGLAMAVNSRSPSSVKKGAPADALEKSKEDQTDEYLQNEESYERLITSDAAQDCDCNATPDAPTNTQACTKTEERSQEILESQESSKADFIVDWKRKEGTGSENNHPTASHRSHVDEEEHTCKKRIRKSTPQELLLCEIDDCGRIFSKRQYLNYHQKYQHVNQRTFCCSAPGCGRSFNFKKHLKEHEKRHSGRRDFICEFCAHAFISNSNLIVHRRIHTGEKPLQCEFCGFTCRQKASLNWHMKKHDADAFYQFPCDICGQRFEKRDNLAAHRSRKHPVLQETSPMKSVQSESTAEIPQEPAPCCKDSQTDPASREIEMTTADTSQEIVKVTIFPECAKPAENIQENKTKVSEVNKDEISLVIVL</sequence>
<keyword evidence="6" id="KW-0862">Zinc</keyword>
<evidence type="ECO:0000256" key="1">
    <source>
        <dbReference type="ARBA" id="ARBA00004123"/>
    </source>
</evidence>
<feature type="region of interest" description="Disordered" evidence="9">
    <location>
        <begin position="419"/>
        <end position="441"/>
    </location>
</feature>